<dbReference type="GO" id="GO:0048731">
    <property type="term" value="P:system development"/>
    <property type="evidence" value="ECO:0007669"/>
    <property type="project" value="TreeGrafter"/>
</dbReference>
<dbReference type="EMBL" id="JAUIZM010000008">
    <property type="protein sequence ID" value="KAK1371483.1"/>
    <property type="molecule type" value="Genomic_DNA"/>
</dbReference>
<evidence type="ECO:0000256" key="1">
    <source>
        <dbReference type="ARBA" id="ARBA00023015"/>
    </source>
</evidence>
<dbReference type="InterPro" id="IPR003441">
    <property type="entry name" value="NAC-dom"/>
</dbReference>
<evidence type="ECO:0000313" key="6">
    <source>
        <dbReference type="EMBL" id="KAK1371483.1"/>
    </source>
</evidence>
<dbReference type="PANTHER" id="PTHR31719:SF164">
    <property type="entry name" value="NAC DOMAIN-CONTAINING PROTEIN"/>
    <property type="match status" value="1"/>
</dbReference>
<organism evidence="6 7">
    <name type="scientific">Heracleum sosnowskyi</name>
    <dbReference type="NCBI Taxonomy" id="360622"/>
    <lineage>
        <taxon>Eukaryota</taxon>
        <taxon>Viridiplantae</taxon>
        <taxon>Streptophyta</taxon>
        <taxon>Embryophyta</taxon>
        <taxon>Tracheophyta</taxon>
        <taxon>Spermatophyta</taxon>
        <taxon>Magnoliopsida</taxon>
        <taxon>eudicotyledons</taxon>
        <taxon>Gunneridae</taxon>
        <taxon>Pentapetalae</taxon>
        <taxon>asterids</taxon>
        <taxon>campanulids</taxon>
        <taxon>Apiales</taxon>
        <taxon>Apiaceae</taxon>
        <taxon>Apioideae</taxon>
        <taxon>apioid superclade</taxon>
        <taxon>Tordylieae</taxon>
        <taxon>Tordyliinae</taxon>
        <taxon>Heracleum</taxon>
    </lineage>
</organism>
<evidence type="ECO:0000256" key="4">
    <source>
        <dbReference type="ARBA" id="ARBA00023242"/>
    </source>
</evidence>
<gene>
    <name evidence="6" type="ORF">POM88_037575</name>
</gene>
<dbReference type="Proteomes" id="UP001237642">
    <property type="component" value="Unassembled WGS sequence"/>
</dbReference>
<keyword evidence="1" id="KW-0805">Transcription regulation</keyword>
<dbReference type="PROSITE" id="PS51005">
    <property type="entry name" value="NAC"/>
    <property type="match status" value="1"/>
</dbReference>
<dbReference type="InterPro" id="IPR036093">
    <property type="entry name" value="NAC_dom_sf"/>
</dbReference>
<evidence type="ECO:0000313" key="7">
    <source>
        <dbReference type="Proteomes" id="UP001237642"/>
    </source>
</evidence>
<dbReference type="PANTHER" id="PTHR31719">
    <property type="entry name" value="NAC TRANSCRIPTION FACTOR 56"/>
    <property type="match status" value="1"/>
</dbReference>
<dbReference type="GO" id="GO:0003677">
    <property type="term" value="F:DNA binding"/>
    <property type="evidence" value="ECO:0007669"/>
    <property type="project" value="UniProtKB-KW"/>
</dbReference>
<evidence type="ECO:0000259" key="5">
    <source>
        <dbReference type="PROSITE" id="PS51005"/>
    </source>
</evidence>
<name>A0AAD8HRD6_9APIA</name>
<reference evidence="6" key="1">
    <citation type="submission" date="2023-02" db="EMBL/GenBank/DDBJ databases">
        <title>Genome of toxic invasive species Heracleum sosnowskyi carries increased number of genes despite the absence of recent whole-genome duplications.</title>
        <authorList>
            <person name="Schelkunov M."/>
            <person name="Shtratnikova V."/>
            <person name="Makarenko M."/>
            <person name="Klepikova A."/>
            <person name="Omelchenko D."/>
            <person name="Novikova G."/>
            <person name="Obukhova E."/>
            <person name="Bogdanov V."/>
            <person name="Penin A."/>
            <person name="Logacheva M."/>
        </authorList>
    </citation>
    <scope>NUCLEOTIDE SEQUENCE</scope>
    <source>
        <strain evidence="6">Hsosn_3</strain>
        <tissue evidence="6">Leaf</tissue>
    </source>
</reference>
<feature type="domain" description="NAC" evidence="5">
    <location>
        <begin position="13"/>
        <end position="193"/>
    </location>
</feature>
<evidence type="ECO:0000256" key="2">
    <source>
        <dbReference type="ARBA" id="ARBA00023125"/>
    </source>
</evidence>
<dbReference type="GO" id="GO:0006355">
    <property type="term" value="P:regulation of DNA-templated transcription"/>
    <property type="evidence" value="ECO:0007669"/>
    <property type="project" value="InterPro"/>
</dbReference>
<proteinExistence type="predicted"/>
<dbReference type="AlphaFoldDB" id="A0AAD8HRD6"/>
<dbReference type="SUPFAM" id="SSF101941">
    <property type="entry name" value="NAC domain"/>
    <property type="match status" value="1"/>
</dbReference>
<sequence>MEREGCGMCRCLMIPGMCFDPSDEQLLAFYLTQKIEGRPLQCNHLITELQIYHDHLMPWEIIKDDNPYWITSSTDSSNKNKIKKTIYVFTELRKKISRVIRRSGRGSWTGQNNPIVKNKTGVDIGYNKLLTFYKDSDGKKGRKKKILDDDEEHGHWMMHEYSLFGIENYVLCKIIKEVSFSAKASVLCPTKAAVLTQDFHTQGDGHVMNVVLEDQERQSGGGDQTLDESTTDWDKNRWMEELYKEFGMNSFDGQEDNNMKWNNQIPDFLVEEEAIAVVNQPSDYSGADLDLNGQNSVLREGYGTADDHNGTAVSHDTSAGVGVVKGLPVVGVTDNHQQGQVIQDISSEETVAGLQDIPVAVWGKNGQGDGSYKGFDGTANHDIIILDDDSNGVHDGQQSMMIEAAGVNNQADNIMQGDEEIFDDFWNFGLVGDDPADLATNSIWDGSDVILDFSSPELVDLWPDKFNEQSCSILAGQPGKRMRYGEEEYRERPGGKKQRCI</sequence>
<accession>A0AAD8HRD6</accession>
<dbReference type="Gene3D" id="2.170.150.80">
    <property type="entry name" value="NAC domain"/>
    <property type="match status" value="1"/>
</dbReference>
<dbReference type="Pfam" id="PF02365">
    <property type="entry name" value="NAM"/>
    <property type="match status" value="1"/>
</dbReference>
<keyword evidence="7" id="KW-1185">Reference proteome</keyword>
<protein>
    <recommendedName>
        <fullName evidence="5">NAC domain-containing protein</fullName>
    </recommendedName>
</protein>
<keyword evidence="2" id="KW-0238">DNA-binding</keyword>
<keyword evidence="3" id="KW-0804">Transcription</keyword>
<keyword evidence="4" id="KW-0539">Nucleus</keyword>
<reference evidence="6" key="2">
    <citation type="submission" date="2023-05" db="EMBL/GenBank/DDBJ databases">
        <authorList>
            <person name="Schelkunov M.I."/>
        </authorList>
    </citation>
    <scope>NUCLEOTIDE SEQUENCE</scope>
    <source>
        <strain evidence="6">Hsosn_3</strain>
        <tissue evidence="6">Leaf</tissue>
    </source>
</reference>
<evidence type="ECO:0000256" key="3">
    <source>
        <dbReference type="ARBA" id="ARBA00023163"/>
    </source>
</evidence>
<comment type="caution">
    <text evidence="6">The sequence shown here is derived from an EMBL/GenBank/DDBJ whole genome shotgun (WGS) entry which is preliminary data.</text>
</comment>